<reference evidence="7 8" key="1">
    <citation type="submission" date="2021-02" db="EMBL/GenBank/DDBJ databases">
        <title>Streptomyces spirodelae sp. nov., isolated from duckweed.</title>
        <authorList>
            <person name="Saimee Y."/>
            <person name="Duangmal K."/>
        </authorList>
    </citation>
    <scope>NUCLEOTIDE SEQUENCE [LARGE SCALE GENOMIC DNA]</scope>
    <source>
        <strain evidence="7 8">DSM 42105</strain>
    </source>
</reference>
<dbReference type="HAMAP" id="MF_00576">
    <property type="entry name" value="Gas_vesicle_A"/>
    <property type="match status" value="1"/>
</dbReference>
<dbReference type="EMBL" id="JAFFZM010000006">
    <property type="protein sequence ID" value="MBO8199046.1"/>
    <property type="molecule type" value="Genomic_DNA"/>
</dbReference>
<evidence type="ECO:0000256" key="5">
    <source>
        <dbReference type="RuleBase" id="RU000632"/>
    </source>
</evidence>
<dbReference type="InterPro" id="IPR000638">
    <property type="entry name" value="Gas-vesicle_GvpA-like"/>
</dbReference>
<feature type="compositionally biased region" description="Acidic residues" evidence="6">
    <location>
        <begin position="117"/>
        <end position="126"/>
    </location>
</feature>
<name>A0ABS3XUI3_9ACTN</name>
<dbReference type="PROSITE" id="PS00669">
    <property type="entry name" value="GAS_VESICLE_A_2"/>
    <property type="match status" value="1"/>
</dbReference>
<accession>A0ABS3XUI3</accession>
<dbReference type="RefSeq" id="WP_209210804.1">
    <property type="nucleotide sequence ID" value="NZ_JAFFZM010000006.1"/>
</dbReference>
<keyword evidence="1 4" id="KW-0304">Gas vesicle</keyword>
<feature type="compositionally biased region" description="Basic and acidic residues" evidence="6">
    <location>
        <begin position="163"/>
        <end position="173"/>
    </location>
</feature>
<evidence type="ECO:0000256" key="4">
    <source>
        <dbReference type="HAMAP-Rule" id="MF_00576"/>
    </source>
</evidence>
<dbReference type="Pfam" id="PF00741">
    <property type="entry name" value="Gas_vesicle"/>
    <property type="match status" value="1"/>
</dbReference>
<proteinExistence type="inferred from homology"/>
<dbReference type="PROSITE" id="PS00234">
    <property type="entry name" value="GAS_VESICLE_A_1"/>
    <property type="match status" value="1"/>
</dbReference>
<gene>
    <name evidence="4 7" type="primary">gvpA</name>
    <name evidence="7" type="ORF">JW613_12105</name>
</gene>
<dbReference type="InterPro" id="IPR018493">
    <property type="entry name" value="GvpA-like_CS"/>
</dbReference>
<comment type="caution">
    <text evidence="7">The sequence shown here is derived from an EMBL/GenBank/DDBJ whole genome shotgun (WGS) entry which is preliminary data.</text>
</comment>
<keyword evidence="8" id="KW-1185">Reference proteome</keyword>
<dbReference type="NCBIfam" id="NF006872">
    <property type="entry name" value="PRK09368.1"/>
    <property type="match status" value="1"/>
</dbReference>
<dbReference type="InterPro" id="IPR050530">
    <property type="entry name" value="GvpA"/>
</dbReference>
<evidence type="ECO:0000256" key="1">
    <source>
        <dbReference type="ARBA" id="ARBA00022987"/>
    </source>
</evidence>
<comment type="subunit">
    <text evidence="4 5">The gas vesicle shell is 2 nm thick and consists of a single layer of this protein. It forms helical ribs nearly perpendicular to the long axis of the vesicle.</text>
</comment>
<comment type="similarity">
    <text evidence="3 4 5">Belongs to the gas vesicle GvpA family.</text>
</comment>
<dbReference type="GeneID" id="96259357"/>
<evidence type="ECO:0000256" key="6">
    <source>
        <dbReference type="SAM" id="MobiDB-lite"/>
    </source>
</evidence>
<feature type="region of interest" description="Disordered" evidence="6">
    <location>
        <begin position="92"/>
        <end position="173"/>
    </location>
</feature>
<organism evidence="7 8">
    <name type="scientific">Streptomyces smyrnaeus</name>
    <dbReference type="NCBI Taxonomy" id="1387713"/>
    <lineage>
        <taxon>Bacteria</taxon>
        <taxon>Bacillati</taxon>
        <taxon>Actinomycetota</taxon>
        <taxon>Actinomycetes</taxon>
        <taxon>Kitasatosporales</taxon>
        <taxon>Streptomycetaceae</taxon>
        <taxon>Streptomyces</taxon>
    </lineage>
</organism>
<dbReference type="PANTHER" id="PTHR35344:SF4">
    <property type="entry name" value="GAS VESICLE PROTEIN A1"/>
    <property type="match status" value="1"/>
</dbReference>
<evidence type="ECO:0000256" key="2">
    <source>
        <dbReference type="ARBA" id="ARBA00035629"/>
    </source>
</evidence>
<sequence length="173" mass="18683">MTTTTYNEAVACVPRAGTLYDVLELILDRGMVIDVFVRVSLVGIEILKIDARIVVASVDTYLRFAEVCNRLDLNQDATSRTVPELFSGMASGLSRTGAKRAAKSVGGKVKEAIGVAGEDEDEDERAEEERDRLEETEDRPRKRRTAEAASGSRGSGGSGGGRSRGDSRRSEEA</sequence>
<dbReference type="PANTHER" id="PTHR35344">
    <property type="entry name" value="GAS VESICLE STRUCTURAL PROTEIN 2-RELATED"/>
    <property type="match status" value="1"/>
</dbReference>
<dbReference type="InterPro" id="IPR047870">
    <property type="entry name" value="Gas_vesicle_GvpA"/>
</dbReference>
<evidence type="ECO:0000256" key="3">
    <source>
        <dbReference type="ARBA" id="ARBA00035646"/>
    </source>
</evidence>
<protein>
    <recommendedName>
        <fullName evidence="4">Gas vesicle protein A</fullName>
        <shortName evidence="4">GVP</shortName>
    </recommendedName>
</protein>
<dbReference type="Proteomes" id="UP000721954">
    <property type="component" value="Unassembled WGS sequence"/>
</dbReference>
<comment type="function">
    <text evidence="4 5">Gas vesicles are hollow, gas filled proteinaceous nanostructures found in some microorganisms. During planktonic growth they allow positioning of the organism at a favorable depth for light or nutrient acquisition. GvpA forms the protein shell.</text>
</comment>
<comment type="subcellular location">
    <subcellularLocation>
        <location evidence="2 4 5">Gas vesicle shell</location>
    </subcellularLocation>
</comment>
<evidence type="ECO:0000313" key="7">
    <source>
        <dbReference type="EMBL" id="MBO8199046.1"/>
    </source>
</evidence>
<feature type="compositionally biased region" description="Gly residues" evidence="6">
    <location>
        <begin position="153"/>
        <end position="162"/>
    </location>
</feature>
<evidence type="ECO:0000313" key="8">
    <source>
        <dbReference type="Proteomes" id="UP000721954"/>
    </source>
</evidence>